<comment type="catalytic activity">
    <reaction evidence="12">
        <text>L-proline(in) + Na(+)(in) = L-proline(out) + Na(+)(out)</text>
        <dbReference type="Rhea" id="RHEA:28967"/>
        <dbReference type="ChEBI" id="CHEBI:29101"/>
        <dbReference type="ChEBI" id="CHEBI:60039"/>
    </reaction>
</comment>
<dbReference type="GO" id="GO:0005886">
    <property type="term" value="C:plasma membrane"/>
    <property type="evidence" value="ECO:0007669"/>
    <property type="project" value="UniProtKB-SubCell"/>
</dbReference>
<feature type="transmembrane region" description="Helical" evidence="14">
    <location>
        <begin position="6"/>
        <end position="26"/>
    </location>
</feature>
<feature type="transmembrane region" description="Helical" evidence="14">
    <location>
        <begin position="250"/>
        <end position="267"/>
    </location>
</feature>
<dbReference type="EMBL" id="CP019646">
    <property type="protein sequence ID" value="AQQ71010.1"/>
    <property type="molecule type" value="Genomic_DNA"/>
</dbReference>
<dbReference type="Gene3D" id="1.20.1730.10">
    <property type="entry name" value="Sodium/glucose cotransporter"/>
    <property type="match status" value="1"/>
</dbReference>
<accession>A0A1Q2MEB6</accession>
<evidence type="ECO:0000256" key="4">
    <source>
        <dbReference type="ARBA" id="ARBA00022475"/>
    </source>
</evidence>
<keyword evidence="8" id="KW-0915">Sodium</keyword>
<keyword evidence="16" id="KW-1185">Reference proteome</keyword>
<feature type="transmembrane region" description="Helical" evidence="14">
    <location>
        <begin position="288"/>
        <end position="312"/>
    </location>
</feature>
<feature type="transmembrane region" description="Helical" evidence="14">
    <location>
        <begin position="46"/>
        <end position="72"/>
    </location>
</feature>
<evidence type="ECO:0000256" key="14">
    <source>
        <dbReference type="SAM" id="Phobius"/>
    </source>
</evidence>
<dbReference type="InterPro" id="IPR038377">
    <property type="entry name" value="Na/Glc_symporter_sf"/>
</dbReference>
<evidence type="ECO:0000256" key="2">
    <source>
        <dbReference type="ARBA" id="ARBA00006434"/>
    </source>
</evidence>
<evidence type="ECO:0000256" key="5">
    <source>
        <dbReference type="ARBA" id="ARBA00022692"/>
    </source>
</evidence>
<dbReference type="STRING" id="1851148.SMSP2_01374"/>
<feature type="transmembrane region" description="Helical" evidence="14">
    <location>
        <begin position="125"/>
        <end position="146"/>
    </location>
</feature>
<evidence type="ECO:0000256" key="13">
    <source>
        <dbReference type="RuleBase" id="RU362091"/>
    </source>
</evidence>
<keyword evidence="9" id="KW-0406">Ion transport</keyword>
<organism evidence="15 16">
    <name type="scientific">Limihaloglobus sulfuriphilus</name>
    <dbReference type="NCBI Taxonomy" id="1851148"/>
    <lineage>
        <taxon>Bacteria</taxon>
        <taxon>Pseudomonadati</taxon>
        <taxon>Planctomycetota</taxon>
        <taxon>Phycisphaerae</taxon>
        <taxon>Sedimentisphaerales</taxon>
        <taxon>Sedimentisphaeraceae</taxon>
        <taxon>Limihaloglobus</taxon>
    </lineage>
</organism>
<evidence type="ECO:0000313" key="16">
    <source>
        <dbReference type="Proteomes" id="UP000188181"/>
    </source>
</evidence>
<feature type="transmembrane region" description="Helical" evidence="14">
    <location>
        <begin position="189"/>
        <end position="210"/>
    </location>
</feature>
<proteinExistence type="inferred from homology"/>
<keyword evidence="4" id="KW-1003">Cell membrane</keyword>
<feature type="transmembrane region" description="Helical" evidence="14">
    <location>
        <begin position="529"/>
        <end position="549"/>
    </location>
</feature>
<sequence length="656" mass="72783">MQYLNNFDYAIISLYFLILIGIGLYLKKRASENLQEYFLAGNKMPWWALGVTGMGWSLDAVGTMLITSLLFLLGPRGLFIEFRGGANLALIFMMIWTGKWHRRSNCMTGAEWMTYRFGDGAGGKFARAASAIAQIAFSLGMLAYMAKGVGLFFSMFVPISPFACSVITIGIAAIYTISSGWYGVVFSDIFQSVLITAGIIFVVVKASLAIPDADSLHNLAIQITGVKEWASAVPQIHAAMPKAYEMYESLFMFTVFLVLKNIVAGFSSGGEPHYFAARNERECGKLTCLWACLLTMRWPMMMGFAILGLFLVKDLFADSESLMQAAELIKVHLGAVGKNQWPDALAGIINSPEKYSPDLISGLREIIGPDWAGKLPLLSYEGTINAERILPAVLLSKIPSGMRGLMMITLIAAEMSTFSATMNKTTALFTRDIYQKFLRPKASHKELLAAIYIFSVSLIIIAFLFAYTSKSINDIWGWIMMGLGSGLAVPLVLRLYWWRFNGSGFALGMTAGLLGALVQRTFWPQLHESWQFVILTSIPAVFSIIGTYLSKPTDNEVLENFYRTTRPFGFWGPYKNILPPDAREATRIENRNDLIALPFGLCWIISMFMMPLTAMAMNFRALAAAFIVFMIGVAGLYKFWYKNLPPEPSKETGSGK</sequence>
<reference evidence="16" key="1">
    <citation type="submission" date="2017-02" db="EMBL/GenBank/DDBJ databases">
        <title>Comparative genomics and description of representatives of a novel lineage of planctomycetes thriving in anoxic sediments.</title>
        <authorList>
            <person name="Spring S."/>
            <person name="Bunk B."/>
            <person name="Sproer C."/>
        </authorList>
    </citation>
    <scope>NUCLEOTIDE SEQUENCE [LARGE SCALE GENOMIC DNA]</scope>
    <source>
        <strain evidence="16">SM-Chi-D1</strain>
    </source>
</reference>
<dbReference type="PROSITE" id="PS50283">
    <property type="entry name" value="NA_SOLUT_SYMP_3"/>
    <property type="match status" value="1"/>
</dbReference>
<evidence type="ECO:0000256" key="3">
    <source>
        <dbReference type="ARBA" id="ARBA00022448"/>
    </source>
</evidence>
<keyword evidence="5 14" id="KW-0812">Transmembrane</keyword>
<evidence type="ECO:0000256" key="9">
    <source>
        <dbReference type="ARBA" id="ARBA00023065"/>
    </source>
</evidence>
<dbReference type="AlphaFoldDB" id="A0A1Q2MEB6"/>
<evidence type="ECO:0000256" key="8">
    <source>
        <dbReference type="ARBA" id="ARBA00023053"/>
    </source>
</evidence>
<evidence type="ECO:0000256" key="7">
    <source>
        <dbReference type="ARBA" id="ARBA00022989"/>
    </source>
</evidence>
<dbReference type="PANTHER" id="PTHR48086">
    <property type="entry name" value="SODIUM/PROLINE SYMPORTER-RELATED"/>
    <property type="match status" value="1"/>
</dbReference>
<feature type="transmembrane region" description="Helical" evidence="14">
    <location>
        <begin position="594"/>
        <end position="615"/>
    </location>
</feature>
<dbReference type="OrthoDB" id="9814523at2"/>
<feature type="transmembrane region" description="Helical" evidence="14">
    <location>
        <begin position="447"/>
        <end position="469"/>
    </location>
</feature>
<evidence type="ECO:0000256" key="1">
    <source>
        <dbReference type="ARBA" id="ARBA00004651"/>
    </source>
</evidence>
<dbReference type="Proteomes" id="UP000188181">
    <property type="component" value="Chromosome"/>
</dbReference>
<gene>
    <name evidence="15" type="primary">sglT_16</name>
    <name evidence="15" type="ORF">SMSP2_01374</name>
</gene>
<dbReference type="GO" id="GO:0015193">
    <property type="term" value="F:L-proline transmembrane transporter activity"/>
    <property type="evidence" value="ECO:0007669"/>
    <property type="project" value="TreeGrafter"/>
</dbReference>
<feature type="transmembrane region" description="Helical" evidence="14">
    <location>
        <begin position="78"/>
        <end position="97"/>
    </location>
</feature>
<keyword evidence="10 14" id="KW-0472">Membrane</keyword>
<dbReference type="InterPro" id="IPR050277">
    <property type="entry name" value="Sodium:Solute_Symporter"/>
</dbReference>
<dbReference type="PANTHER" id="PTHR48086:SF3">
    <property type="entry name" value="SODIUM_PROLINE SYMPORTER"/>
    <property type="match status" value="1"/>
</dbReference>
<dbReference type="GO" id="GO:0005298">
    <property type="term" value="F:proline:sodium symporter activity"/>
    <property type="evidence" value="ECO:0007669"/>
    <property type="project" value="TreeGrafter"/>
</dbReference>
<dbReference type="RefSeq" id="WP_146683230.1">
    <property type="nucleotide sequence ID" value="NZ_CP019646.1"/>
</dbReference>
<feature type="transmembrane region" description="Helical" evidence="14">
    <location>
        <begin position="621"/>
        <end position="640"/>
    </location>
</feature>
<dbReference type="InterPro" id="IPR001734">
    <property type="entry name" value="Na/solute_symporter"/>
</dbReference>
<evidence type="ECO:0000256" key="6">
    <source>
        <dbReference type="ARBA" id="ARBA00022847"/>
    </source>
</evidence>
<comment type="similarity">
    <text evidence="2 13">Belongs to the sodium:solute symporter (SSF) (TC 2.A.21) family.</text>
</comment>
<feature type="transmembrane region" description="Helical" evidence="14">
    <location>
        <begin position="504"/>
        <end position="523"/>
    </location>
</feature>
<name>A0A1Q2MEB6_9BACT</name>
<keyword evidence="7 14" id="KW-1133">Transmembrane helix</keyword>
<keyword evidence="6" id="KW-0769">Symport</keyword>
<keyword evidence="11" id="KW-0739">Sodium transport</keyword>
<evidence type="ECO:0000256" key="11">
    <source>
        <dbReference type="ARBA" id="ARBA00023201"/>
    </source>
</evidence>
<keyword evidence="3" id="KW-0813">Transport</keyword>
<evidence type="ECO:0000256" key="10">
    <source>
        <dbReference type="ARBA" id="ARBA00023136"/>
    </source>
</evidence>
<comment type="subcellular location">
    <subcellularLocation>
        <location evidence="1">Cell membrane</location>
        <topology evidence="1">Multi-pass membrane protein</topology>
    </subcellularLocation>
</comment>
<feature type="transmembrane region" description="Helical" evidence="14">
    <location>
        <begin position="152"/>
        <end position="177"/>
    </location>
</feature>
<evidence type="ECO:0000256" key="12">
    <source>
        <dbReference type="ARBA" id="ARBA00033708"/>
    </source>
</evidence>
<dbReference type="GO" id="GO:0015824">
    <property type="term" value="P:proline transport"/>
    <property type="evidence" value="ECO:0007669"/>
    <property type="project" value="TreeGrafter"/>
</dbReference>
<dbReference type="KEGG" id="pbas:SMSP2_01374"/>
<protein>
    <submittedName>
        <fullName evidence="15">Na(+)/glucose symporter</fullName>
    </submittedName>
</protein>
<dbReference type="Pfam" id="PF00474">
    <property type="entry name" value="SSF"/>
    <property type="match status" value="2"/>
</dbReference>
<feature type="transmembrane region" description="Helical" evidence="14">
    <location>
        <begin position="475"/>
        <end position="497"/>
    </location>
</feature>
<feature type="transmembrane region" description="Helical" evidence="14">
    <location>
        <begin position="404"/>
        <end position="426"/>
    </location>
</feature>
<evidence type="ECO:0000313" key="15">
    <source>
        <dbReference type="EMBL" id="AQQ71010.1"/>
    </source>
</evidence>